<accession>A0A212JGN4</accession>
<sequence length="387" mass="40401">MSASAPTIAAPPPQDIPTPALLLDRARFERNVRRMRERLARLGVRLRPHLKTAKSIEVARRAMETAAGPGTVSTLREAEYFAANGVRDLIYAVGIAPGKLDAVGAIRAAHGADVAVVLDSVEQAEAVSAWSAANGQALPAFVEIDSDGHRSGVAPGDTELLLGIGRVLDGGAADLRGVLTHAGGSYALHRPDDLRAAAEAERHAAVACARTLRTAGLPCPVVSVGSTPTATFAADLDGVTEVRAGVFMFGDLVQAGIGSCTEDDIALSVLATVIGHQRAKGWLIVDAGWMALSRDRGTGRQALDQGYGRVCDATGRPYPDLVVLDANQEHGIVGVRPGSGAALPPLPLGARVRILPNHACATAAQFDRYRVLDGDAAVAEWPRINGW</sequence>
<evidence type="ECO:0000313" key="4">
    <source>
        <dbReference type="EMBL" id="SBV98616.1"/>
    </source>
</evidence>
<dbReference type="SMART" id="SM01119">
    <property type="entry name" value="D-ser_dehydrat"/>
    <property type="match status" value="1"/>
</dbReference>
<dbReference type="Gene3D" id="2.40.37.20">
    <property type="entry name" value="D-serine dehydratase-like domain"/>
    <property type="match status" value="1"/>
</dbReference>
<reference evidence="4" key="1">
    <citation type="submission" date="2016-04" db="EMBL/GenBank/DDBJ databases">
        <authorList>
            <person name="Evans L.H."/>
            <person name="Alamgir A."/>
            <person name="Owens N."/>
            <person name="Weber N.D."/>
            <person name="Virtaneva K."/>
            <person name="Barbian K."/>
            <person name="Babar A."/>
            <person name="Rosenke K."/>
        </authorList>
    </citation>
    <scope>NUCLEOTIDE SEQUENCE</scope>
    <source>
        <strain evidence="4">86</strain>
    </source>
</reference>
<comment type="similarity">
    <text evidence="1">Belongs to the DSD1 family.</text>
</comment>
<dbReference type="Gene3D" id="3.20.20.10">
    <property type="entry name" value="Alanine racemase"/>
    <property type="match status" value="1"/>
</dbReference>
<dbReference type="Pfam" id="PF14031">
    <property type="entry name" value="D-ser_dehydrat"/>
    <property type="match status" value="1"/>
</dbReference>
<dbReference type="SUPFAM" id="SSF51419">
    <property type="entry name" value="PLP-binding barrel"/>
    <property type="match status" value="1"/>
</dbReference>
<dbReference type="GO" id="GO:0036088">
    <property type="term" value="P:D-serine catabolic process"/>
    <property type="evidence" value="ECO:0007669"/>
    <property type="project" value="TreeGrafter"/>
</dbReference>
<name>A0A212JGN4_9PROT</name>
<evidence type="ECO:0000259" key="3">
    <source>
        <dbReference type="SMART" id="SM01119"/>
    </source>
</evidence>
<evidence type="ECO:0000256" key="1">
    <source>
        <dbReference type="ARBA" id="ARBA00005323"/>
    </source>
</evidence>
<dbReference type="AlphaFoldDB" id="A0A212JGN4"/>
<dbReference type="Pfam" id="PF01168">
    <property type="entry name" value="Ala_racemase_N"/>
    <property type="match status" value="1"/>
</dbReference>
<dbReference type="InterPro" id="IPR029066">
    <property type="entry name" value="PLP-binding_barrel"/>
</dbReference>
<dbReference type="EMBL" id="FLUO01000001">
    <property type="protein sequence ID" value="SBV98616.1"/>
    <property type="molecule type" value="Genomic_DNA"/>
</dbReference>
<proteinExistence type="inferred from homology"/>
<dbReference type="PANTHER" id="PTHR28004">
    <property type="entry name" value="ZGC:162816-RELATED"/>
    <property type="match status" value="1"/>
</dbReference>
<dbReference type="GO" id="GO:0008721">
    <property type="term" value="F:D-serine ammonia-lyase activity"/>
    <property type="evidence" value="ECO:0007669"/>
    <property type="project" value="TreeGrafter"/>
</dbReference>
<dbReference type="EC" id="4.3.1.27" evidence="4"/>
<feature type="domain" description="D-serine dehydratase-like" evidence="3">
    <location>
        <begin position="266"/>
        <end position="373"/>
    </location>
</feature>
<keyword evidence="2 4" id="KW-0456">Lyase</keyword>
<dbReference type="InterPro" id="IPR042208">
    <property type="entry name" value="D-ser_dehydrat-like_sf"/>
</dbReference>
<dbReference type="InterPro" id="IPR026956">
    <property type="entry name" value="D-ser_dehydrat-like_dom"/>
</dbReference>
<evidence type="ECO:0000256" key="2">
    <source>
        <dbReference type="ARBA" id="ARBA00023239"/>
    </source>
</evidence>
<protein>
    <submittedName>
        <fullName evidence="4">D-threo-3-hydroxyaspartate dehydratase</fullName>
        <ecNumber evidence="4">4.3.1.27</ecNumber>
    </submittedName>
</protein>
<organism evidence="4">
    <name type="scientific">uncultured Alphaproteobacteria bacterium</name>
    <dbReference type="NCBI Taxonomy" id="91750"/>
    <lineage>
        <taxon>Bacteria</taxon>
        <taxon>Pseudomonadati</taxon>
        <taxon>Pseudomonadota</taxon>
        <taxon>Alphaproteobacteria</taxon>
        <taxon>environmental samples</taxon>
    </lineage>
</organism>
<gene>
    <name evidence="4" type="primary">dthadh</name>
    <name evidence="4" type="ORF">KL86APRO_11033</name>
</gene>
<dbReference type="InterPro" id="IPR051466">
    <property type="entry name" value="D-amino_acid_metab_enzyme"/>
</dbReference>
<dbReference type="PANTHER" id="PTHR28004:SF2">
    <property type="entry name" value="D-SERINE DEHYDRATASE"/>
    <property type="match status" value="1"/>
</dbReference>
<dbReference type="InterPro" id="IPR001608">
    <property type="entry name" value="Ala_racemase_N"/>
</dbReference>